<feature type="region of interest" description="Disordered" evidence="1">
    <location>
        <begin position="92"/>
        <end position="112"/>
    </location>
</feature>
<dbReference type="Proteomes" id="UP000289482">
    <property type="component" value="Unassembled WGS sequence"/>
</dbReference>
<dbReference type="EMBL" id="SDIF01000007">
    <property type="protein sequence ID" value="RXS69964.1"/>
    <property type="molecule type" value="Genomic_DNA"/>
</dbReference>
<dbReference type="RefSeq" id="WP_129245102.1">
    <property type="nucleotide sequence ID" value="NZ_JABZEL010000008.1"/>
</dbReference>
<dbReference type="GeneID" id="95777189"/>
<protein>
    <recommendedName>
        <fullName evidence="4">XRE family transcriptional regulator</fullName>
    </recommendedName>
</protein>
<organism evidence="2 3">
    <name type="scientific">Streptomyces sioyaensis</name>
    <dbReference type="NCBI Taxonomy" id="67364"/>
    <lineage>
        <taxon>Bacteria</taxon>
        <taxon>Bacillati</taxon>
        <taxon>Actinomycetota</taxon>
        <taxon>Actinomycetes</taxon>
        <taxon>Kitasatosporales</taxon>
        <taxon>Streptomycetaceae</taxon>
        <taxon>Streptomyces</taxon>
    </lineage>
</organism>
<proteinExistence type="predicted"/>
<name>A0A4Q1R968_9ACTN</name>
<comment type="caution">
    <text evidence="2">The sequence shown here is derived from an EMBL/GenBank/DDBJ whole genome shotgun (WGS) entry which is preliminary data.</text>
</comment>
<reference evidence="2 3" key="1">
    <citation type="submission" date="2019-01" db="EMBL/GenBank/DDBJ databases">
        <title>Draft genome sequences of the type strain Streptomyces sioyaensis DSM 40032 and its novel strain, TM32, a thermotolerant antibiotics-producing actinobacterium.</title>
        <authorList>
            <person name="Nakaew N."/>
            <person name="Lumyong S."/>
            <person name="Sloan W.T."/>
            <person name="Sungthong R."/>
        </authorList>
    </citation>
    <scope>NUCLEOTIDE SEQUENCE [LARGE SCALE GENOMIC DNA]</scope>
    <source>
        <strain evidence="2 3">DSM 40032</strain>
    </source>
</reference>
<dbReference type="AlphaFoldDB" id="A0A4Q1R968"/>
<evidence type="ECO:0008006" key="4">
    <source>
        <dbReference type="Google" id="ProtNLM"/>
    </source>
</evidence>
<evidence type="ECO:0000313" key="3">
    <source>
        <dbReference type="Proteomes" id="UP000289482"/>
    </source>
</evidence>
<evidence type="ECO:0000256" key="1">
    <source>
        <dbReference type="SAM" id="MobiDB-lite"/>
    </source>
</evidence>
<gene>
    <name evidence="2" type="ORF">EST54_04115</name>
</gene>
<keyword evidence="3" id="KW-1185">Reference proteome</keyword>
<evidence type="ECO:0000313" key="2">
    <source>
        <dbReference type="EMBL" id="RXS69964.1"/>
    </source>
</evidence>
<accession>A0A4Q1R968</accession>
<sequence length="479" mass="52044">MDAPGPPLAPDVLERDDLRRALGEHDFAAAFALIKKWGGLSQNKIAAACELTPGKVSNVIAGQHQISSMVVIRRIADGLRIPGILLGLAPRPWEDQPRDVTPSPEDRRHSEEVPWRPDATIGLSDHLTRSDLVMTRRAAARALSAAAVTGAALLDSLEGWLQPAGADNRPRRQGRLGARDLDDLETTARTFRAWDHRYGGGLRRKAVLGQLNEVASALDQHQATSIERRLYGVMAQLAGTAATMAWDSGLHRRAQEYYDVALRSAHAAGDTAFGANVLAGIARQVLYGGHPQDALELVRLAQDGVRTTAGPRLRAMLHTREAWALAAVGRTAAFRRATAQARDALAHATTGQDPYWIAYFDEAELAGVTGGRLLELARRQPHEHAHMAAEEIRMALDQRGPEASRSHALDWIGLAECHFLVGDVTGAVENTHHAVDAAAHTQSGRVRNQLAQLYPYTVGRDVPGPLREARNQIRDLLAT</sequence>